<accession>A0A835C3H3</accession>
<dbReference type="EMBL" id="JACEFO010001700">
    <property type="protein sequence ID" value="KAF8720002.1"/>
    <property type="molecule type" value="Genomic_DNA"/>
</dbReference>
<organism evidence="2 3">
    <name type="scientific">Digitaria exilis</name>
    <dbReference type="NCBI Taxonomy" id="1010633"/>
    <lineage>
        <taxon>Eukaryota</taxon>
        <taxon>Viridiplantae</taxon>
        <taxon>Streptophyta</taxon>
        <taxon>Embryophyta</taxon>
        <taxon>Tracheophyta</taxon>
        <taxon>Spermatophyta</taxon>
        <taxon>Magnoliopsida</taxon>
        <taxon>Liliopsida</taxon>
        <taxon>Poales</taxon>
        <taxon>Poaceae</taxon>
        <taxon>PACMAD clade</taxon>
        <taxon>Panicoideae</taxon>
        <taxon>Panicodae</taxon>
        <taxon>Paniceae</taxon>
        <taxon>Anthephorinae</taxon>
        <taxon>Digitaria</taxon>
    </lineage>
</organism>
<reference evidence="2" key="1">
    <citation type="submission" date="2020-07" db="EMBL/GenBank/DDBJ databases">
        <title>Genome sequence and genetic diversity analysis of an under-domesticated orphan crop, white fonio (Digitaria exilis).</title>
        <authorList>
            <person name="Bennetzen J.L."/>
            <person name="Chen S."/>
            <person name="Ma X."/>
            <person name="Wang X."/>
            <person name="Yssel A.E.J."/>
            <person name="Chaluvadi S.R."/>
            <person name="Johnson M."/>
            <person name="Gangashetty P."/>
            <person name="Hamidou F."/>
            <person name="Sanogo M.D."/>
            <person name="Zwaenepoel A."/>
            <person name="Wallace J."/>
            <person name="Van De Peer Y."/>
            <person name="Van Deynze A."/>
        </authorList>
    </citation>
    <scope>NUCLEOTIDE SEQUENCE</scope>
    <source>
        <tissue evidence="2">Leaves</tissue>
    </source>
</reference>
<protein>
    <recommendedName>
        <fullName evidence="1">DUF3615 domain-containing protein</fullName>
    </recommendedName>
</protein>
<comment type="caution">
    <text evidence="2">The sequence shown here is derived from an EMBL/GenBank/DDBJ whole genome shotgun (WGS) entry which is preliminary data.</text>
</comment>
<keyword evidence="3" id="KW-1185">Reference proteome</keyword>
<feature type="domain" description="DUF3615" evidence="1">
    <location>
        <begin position="3"/>
        <end position="87"/>
    </location>
</feature>
<dbReference type="PANTHER" id="PTHR33326:SF38">
    <property type="entry name" value="EXPRESSED PROTEIN"/>
    <property type="match status" value="1"/>
</dbReference>
<evidence type="ECO:0000313" key="2">
    <source>
        <dbReference type="EMBL" id="KAF8720002.1"/>
    </source>
</evidence>
<name>A0A835C3H3_9POAL</name>
<dbReference type="PANTHER" id="PTHR33326">
    <property type="entry name" value="OS05G0543800 PROTEIN"/>
    <property type="match status" value="1"/>
</dbReference>
<dbReference type="Pfam" id="PF12274">
    <property type="entry name" value="DUF3615"/>
    <property type="match status" value="1"/>
</dbReference>
<dbReference type="InterPro" id="IPR022059">
    <property type="entry name" value="DUF3615"/>
</dbReference>
<evidence type="ECO:0000313" key="3">
    <source>
        <dbReference type="Proteomes" id="UP000636709"/>
    </source>
</evidence>
<dbReference type="AlphaFoldDB" id="A0A835C3H3"/>
<dbReference type="Proteomes" id="UP000636709">
    <property type="component" value="Unassembled WGS sequence"/>
</dbReference>
<evidence type="ECO:0000259" key="1">
    <source>
        <dbReference type="Pfam" id="PF12274"/>
    </source>
</evidence>
<proteinExistence type="predicted"/>
<gene>
    <name evidence="2" type="ORF">HU200_024772</name>
</gene>
<sequence>MLQDQKYEFDELQHQCLSVETYHKIFHHFNFTMKVNMCDSTESTSMLFFAEVKEIMGQRMYLCCPLEPYENGHCYACKNQGMDDLKHAVIGAFERCSPNTVFPYMYESDSSDDFVPVRLEDEAEDESCYVFDDELRSGFCWYEY</sequence>
<dbReference type="OrthoDB" id="684795at2759"/>